<evidence type="ECO:0000256" key="2">
    <source>
        <dbReference type="ARBA" id="ARBA00022679"/>
    </source>
</evidence>
<evidence type="ECO:0000256" key="1">
    <source>
        <dbReference type="ARBA" id="ARBA00010164"/>
    </source>
</evidence>
<dbReference type="Proteomes" id="UP000001591">
    <property type="component" value="Chromosome"/>
</dbReference>
<dbReference type="OrthoDB" id="9805913at2"/>
<evidence type="ECO:0000313" key="7">
    <source>
        <dbReference type="Proteomes" id="UP000001591"/>
    </source>
</evidence>
<feature type="domain" description="HipA-like C-terminal" evidence="4">
    <location>
        <begin position="167"/>
        <end position="383"/>
    </location>
</feature>
<dbReference type="InterPro" id="IPR052028">
    <property type="entry name" value="HipA_Ser/Thr_kinase"/>
</dbReference>
<organism evidence="6 7">
    <name type="scientific">Rhodospirillum centenum (strain ATCC 51521 / SW)</name>
    <dbReference type="NCBI Taxonomy" id="414684"/>
    <lineage>
        <taxon>Bacteria</taxon>
        <taxon>Pseudomonadati</taxon>
        <taxon>Pseudomonadota</taxon>
        <taxon>Alphaproteobacteria</taxon>
        <taxon>Rhodospirillales</taxon>
        <taxon>Rhodospirillaceae</taxon>
        <taxon>Rhodospirillum</taxon>
    </lineage>
</organism>
<evidence type="ECO:0000313" key="6">
    <source>
        <dbReference type="EMBL" id="ACI99765.1"/>
    </source>
</evidence>
<dbReference type="RefSeq" id="WP_012567549.1">
    <property type="nucleotide sequence ID" value="NC_011420.2"/>
</dbReference>
<keyword evidence="7" id="KW-1185">Reference proteome</keyword>
<dbReference type="KEGG" id="rce:RC1_2380"/>
<dbReference type="HOGENOM" id="CLU_041102_0_0_5"/>
<dbReference type="STRING" id="414684.RC1_2380"/>
<protein>
    <recommendedName>
        <fullName evidence="8">Type II toxin-antitoxin system HipA family toxin</fullName>
    </recommendedName>
</protein>
<dbReference type="Pfam" id="PF07804">
    <property type="entry name" value="HipA_C"/>
    <property type="match status" value="1"/>
</dbReference>
<dbReference type="PANTHER" id="PTHR37419">
    <property type="entry name" value="SERINE/THREONINE-PROTEIN KINASE TOXIN HIPA"/>
    <property type="match status" value="1"/>
</dbReference>
<dbReference type="EMBL" id="CP000613">
    <property type="protein sequence ID" value="ACI99765.1"/>
    <property type="molecule type" value="Genomic_DNA"/>
</dbReference>
<keyword evidence="2" id="KW-0808">Transferase</keyword>
<dbReference type="InterPro" id="IPR017508">
    <property type="entry name" value="HipA_N1"/>
</dbReference>
<reference evidence="6 7" key="1">
    <citation type="journal article" date="2010" name="BMC Genomics">
        <title>Metabolic flexibility revealed in the genome of the cyst-forming alpha-1 proteobacterium Rhodospirillum centenum.</title>
        <authorList>
            <person name="Lu Y.K."/>
            <person name="Marden J."/>
            <person name="Han M."/>
            <person name="Swingley W.D."/>
            <person name="Mastrian S.D."/>
            <person name="Chowdhury S.R."/>
            <person name="Hao J."/>
            <person name="Helmy T."/>
            <person name="Kim S."/>
            <person name="Kurdoglu A.A."/>
            <person name="Matthies H.J."/>
            <person name="Rollo D."/>
            <person name="Stothard P."/>
            <person name="Blankenship R.E."/>
            <person name="Bauer C.E."/>
            <person name="Touchman J.W."/>
        </authorList>
    </citation>
    <scope>NUCLEOTIDE SEQUENCE [LARGE SCALE GENOMIC DNA]</scope>
    <source>
        <strain evidence="7">ATCC 51521 / SW</strain>
    </source>
</reference>
<evidence type="ECO:0000259" key="4">
    <source>
        <dbReference type="Pfam" id="PF07804"/>
    </source>
</evidence>
<dbReference type="PANTHER" id="PTHR37419:SF8">
    <property type="entry name" value="TOXIN YJJJ"/>
    <property type="match status" value="1"/>
</dbReference>
<dbReference type="Pfam" id="PF13657">
    <property type="entry name" value="Couple_hipA"/>
    <property type="match status" value="1"/>
</dbReference>
<sequence>MSSERDAYVWIWLPGQTEPVVCGRLIDRAGRLHFLYGRSYLDRPDAIPIYTPELPLERGEQEPLGALSLPSCIRDASPDAWGRRVIINRLMGLTGAAAEAVEPGELTCLLESGSDRIGALDFQASPTAYVPRSAANASMEDLLEAANRVEQGLPLNPDLDRALYHGSSIGGARPKALIDQADRKWIAKFSAGNDTYSVVKAEFIAMRLAALAGLHVAPVRMVRAAHRDVLLVERFDRVRSAGGWTRKALVSALTLQGLDEMEARYASYELLAEIIRHCFHQPKATLRELFSRIVFNILVGNTDDHARNHAAFWDGAMLTLTPAYDICPQARTGREAGQAMLIASGDRSSRIATCLAAAPIFHLSMAEALHIVEAQVTTIGNNWHTVCEEAELTIADRRMFWGRQFLNPFAFDDLDGTGANLRVLADGYRGRL</sequence>
<dbReference type="InterPro" id="IPR012893">
    <property type="entry name" value="HipA-like_C"/>
</dbReference>
<dbReference type="AlphaFoldDB" id="B6IPR3"/>
<dbReference type="eggNOG" id="COG3550">
    <property type="taxonomic scope" value="Bacteria"/>
</dbReference>
<comment type="similarity">
    <text evidence="1">Belongs to the HipA Ser/Thr kinase family.</text>
</comment>
<evidence type="ECO:0008006" key="8">
    <source>
        <dbReference type="Google" id="ProtNLM"/>
    </source>
</evidence>
<keyword evidence="3" id="KW-0418">Kinase</keyword>
<gene>
    <name evidence="6" type="ordered locus">RC1_2380</name>
</gene>
<evidence type="ECO:0000259" key="5">
    <source>
        <dbReference type="Pfam" id="PF13657"/>
    </source>
</evidence>
<accession>B6IPR3</accession>
<dbReference type="GO" id="GO:0005829">
    <property type="term" value="C:cytosol"/>
    <property type="evidence" value="ECO:0007669"/>
    <property type="project" value="TreeGrafter"/>
</dbReference>
<proteinExistence type="inferred from homology"/>
<feature type="domain" description="HipA N-terminal subdomain 1" evidence="5">
    <location>
        <begin position="22"/>
        <end position="122"/>
    </location>
</feature>
<evidence type="ECO:0000256" key="3">
    <source>
        <dbReference type="ARBA" id="ARBA00022777"/>
    </source>
</evidence>
<name>B6IPR3_RHOCS</name>
<dbReference type="GO" id="GO:0004674">
    <property type="term" value="F:protein serine/threonine kinase activity"/>
    <property type="evidence" value="ECO:0007669"/>
    <property type="project" value="TreeGrafter"/>
</dbReference>